<name>A0A8S9G0T9_BRACR</name>
<accession>A0A8S9G0T9</accession>
<comment type="caution">
    <text evidence="2">The sequence shown here is derived from an EMBL/GenBank/DDBJ whole genome shotgun (WGS) entry which is preliminary data.</text>
</comment>
<evidence type="ECO:0000256" key="1">
    <source>
        <dbReference type="SAM" id="MobiDB-lite"/>
    </source>
</evidence>
<dbReference type="AlphaFoldDB" id="A0A8S9G0T9"/>
<protein>
    <submittedName>
        <fullName evidence="2">Uncharacterized protein</fullName>
    </submittedName>
</protein>
<feature type="compositionally biased region" description="Acidic residues" evidence="1">
    <location>
        <begin position="1"/>
        <end position="23"/>
    </location>
</feature>
<reference evidence="2" key="1">
    <citation type="submission" date="2019-12" db="EMBL/GenBank/DDBJ databases">
        <title>Genome sequencing and annotation of Brassica cretica.</title>
        <authorList>
            <person name="Studholme D.J."/>
            <person name="Sarris P.F."/>
        </authorList>
    </citation>
    <scope>NUCLEOTIDE SEQUENCE</scope>
    <source>
        <strain evidence="2">PFS-001/15</strain>
        <tissue evidence="2">Leaf</tissue>
    </source>
</reference>
<dbReference type="EMBL" id="QGKW02002228">
    <property type="protein sequence ID" value="KAF2539825.1"/>
    <property type="molecule type" value="Genomic_DNA"/>
</dbReference>
<feature type="compositionally biased region" description="Polar residues" evidence="1">
    <location>
        <begin position="24"/>
        <end position="36"/>
    </location>
</feature>
<evidence type="ECO:0000313" key="2">
    <source>
        <dbReference type="EMBL" id="KAF2539825.1"/>
    </source>
</evidence>
<organism evidence="2 3">
    <name type="scientific">Brassica cretica</name>
    <name type="common">Mustard</name>
    <dbReference type="NCBI Taxonomy" id="69181"/>
    <lineage>
        <taxon>Eukaryota</taxon>
        <taxon>Viridiplantae</taxon>
        <taxon>Streptophyta</taxon>
        <taxon>Embryophyta</taxon>
        <taxon>Tracheophyta</taxon>
        <taxon>Spermatophyta</taxon>
        <taxon>Magnoliopsida</taxon>
        <taxon>eudicotyledons</taxon>
        <taxon>Gunneridae</taxon>
        <taxon>Pentapetalae</taxon>
        <taxon>rosids</taxon>
        <taxon>malvids</taxon>
        <taxon>Brassicales</taxon>
        <taxon>Brassicaceae</taxon>
        <taxon>Brassiceae</taxon>
        <taxon>Brassica</taxon>
    </lineage>
</organism>
<proteinExistence type="predicted"/>
<feature type="region of interest" description="Disordered" evidence="1">
    <location>
        <begin position="1"/>
        <end position="36"/>
    </location>
</feature>
<sequence>MDDDGNECDAQEIGEDENMDDDVQNGTQEQERVNANNWRANIASNMWTDAMHMGSSCSNNLLCF</sequence>
<gene>
    <name evidence="2" type="ORF">F2Q68_00019164</name>
</gene>
<evidence type="ECO:0000313" key="3">
    <source>
        <dbReference type="Proteomes" id="UP000712281"/>
    </source>
</evidence>
<dbReference type="Proteomes" id="UP000712281">
    <property type="component" value="Unassembled WGS sequence"/>
</dbReference>